<dbReference type="InterPro" id="IPR052061">
    <property type="entry name" value="PTE-AB_protein"/>
</dbReference>
<protein>
    <submittedName>
        <fullName evidence="1">Verlamelin biosynthesis protein B</fullName>
    </submittedName>
</protein>
<dbReference type="Gene3D" id="3.10.129.10">
    <property type="entry name" value="Hotdog Thioesterase"/>
    <property type="match status" value="1"/>
</dbReference>
<dbReference type="PANTHER" id="PTHR47260:SF1">
    <property type="entry name" value="UPF0644 PROTEIN PB2B4.06"/>
    <property type="match status" value="1"/>
</dbReference>
<organism evidence="1 2">
    <name type="scientific">Apiospora arundinis</name>
    <dbReference type="NCBI Taxonomy" id="335852"/>
    <lineage>
        <taxon>Eukaryota</taxon>
        <taxon>Fungi</taxon>
        <taxon>Dikarya</taxon>
        <taxon>Ascomycota</taxon>
        <taxon>Pezizomycotina</taxon>
        <taxon>Sordariomycetes</taxon>
        <taxon>Xylariomycetidae</taxon>
        <taxon>Amphisphaeriales</taxon>
        <taxon>Apiosporaceae</taxon>
        <taxon>Apiospora</taxon>
    </lineage>
</organism>
<dbReference type="SUPFAM" id="SSF54637">
    <property type="entry name" value="Thioesterase/thiol ester dehydrase-isomerase"/>
    <property type="match status" value="1"/>
</dbReference>
<comment type="caution">
    <text evidence="1">The sequence shown here is derived from an EMBL/GenBank/DDBJ whole genome shotgun (WGS) entry which is preliminary data.</text>
</comment>
<dbReference type="PANTHER" id="PTHR47260">
    <property type="entry name" value="UPF0644 PROTEIN PB2B4.06"/>
    <property type="match status" value="1"/>
</dbReference>
<accession>A0ABR2I8T8</accession>
<evidence type="ECO:0000313" key="2">
    <source>
        <dbReference type="Proteomes" id="UP001390339"/>
    </source>
</evidence>
<dbReference type="EMBL" id="JAPCWZ010000006">
    <property type="protein sequence ID" value="KAK8859222.1"/>
    <property type="molecule type" value="Genomic_DNA"/>
</dbReference>
<keyword evidence="2" id="KW-1185">Reference proteome</keyword>
<evidence type="ECO:0000313" key="1">
    <source>
        <dbReference type="EMBL" id="KAK8859222.1"/>
    </source>
</evidence>
<name>A0ABR2I8T8_9PEZI</name>
<proteinExistence type="predicted"/>
<gene>
    <name evidence="1" type="ORF">PGQ11_009956</name>
</gene>
<dbReference type="InterPro" id="IPR029069">
    <property type="entry name" value="HotDog_dom_sf"/>
</dbReference>
<dbReference type="Proteomes" id="UP001390339">
    <property type="component" value="Unassembled WGS sequence"/>
</dbReference>
<sequence length="267" mass="29068">MVVAAPQRILAWEPESAEALQYFQSIDWCRHVLNAPGLLQFKCDYQNRKTNGWDPVVSGILARPDIAGVRYFLSAIADPDTFPPLEHPLNNNKAPFASTPRADQHNENGTFNPFPQHVNFYTIGSDLTGIPQTVHGGVIAMLIDSAFAQLGFVHSDPHGQFYSGFTNVRFLRPLIVPDTSTIQPPLASETARSVGNQRDSGHANLSPLMSDTLVGVANVIVRAQINSIATKEGDMKMHVLAHVETGCGTVCAIGEGLVVEKVWKSTL</sequence>
<reference evidence="1 2" key="1">
    <citation type="journal article" date="2024" name="IMA Fungus">
        <title>Apiospora arundinis, a panoply of carbohydrate-active enzymes and secondary metabolites.</title>
        <authorList>
            <person name="Sorensen T."/>
            <person name="Petersen C."/>
            <person name="Muurmann A.T."/>
            <person name="Christiansen J.V."/>
            <person name="Brundto M.L."/>
            <person name="Overgaard C.K."/>
            <person name="Boysen A.T."/>
            <person name="Wollenberg R.D."/>
            <person name="Larsen T.O."/>
            <person name="Sorensen J.L."/>
            <person name="Nielsen K.L."/>
            <person name="Sondergaard T.E."/>
        </authorList>
    </citation>
    <scope>NUCLEOTIDE SEQUENCE [LARGE SCALE GENOMIC DNA]</scope>
    <source>
        <strain evidence="1 2">AAU 773</strain>
    </source>
</reference>